<dbReference type="InterPro" id="IPR001160">
    <property type="entry name" value="Peptidase_M20C"/>
</dbReference>
<evidence type="ECO:0000256" key="1">
    <source>
        <dbReference type="ARBA" id="ARBA00001941"/>
    </source>
</evidence>
<dbReference type="STRING" id="1120995.SAMN02745245_00057"/>
<evidence type="ECO:0000256" key="3">
    <source>
        <dbReference type="ARBA" id="ARBA00022670"/>
    </source>
</evidence>
<evidence type="ECO:0000256" key="2">
    <source>
        <dbReference type="ARBA" id="ARBA00001947"/>
    </source>
</evidence>
<dbReference type="RefSeq" id="WP_073182698.1">
    <property type="nucleotide sequence ID" value="NZ_FQXI01000001.1"/>
</dbReference>
<keyword evidence="7" id="KW-0482">Metalloprotease</keyword>
<reference evidence="19 20" key="1">
    <citation type="submission" date="2016-11" db="EMBL/GenBank/DDBJ databases">
        <authorList>
            <person name="Jaros S."/>
            <person name="Januszkiewicz K."/>
            <person name="Wedrychowicz H."/>
        </authorList>
    </citation>
    <scope>NUCLEOTIDE SEQUENCE [LARGE SCALE GENOMIC DNA]</scope>
    <source>
        <strain evidence="19 20">DSM 21120</strain>
    </source>
</reference>
<evidence type="ECO:0000256" key="4">
    <source>
        <dbReference type="ARBA" id="ARBA00022723"/>
    </source>
</evidence>
<dbReference type="InterPro" id="IPR002933">
    <property type="entry name" value="Peptidase_M20"/>
</dbReference>
<dbReference type="Pfam" id="PF01546">
    <property type="entry name" value="Peptidase_M20"/>
    <property type="match status" value="1"/>
</dbReference>
<keyword evidence="20" id="KW-1185">Reference proteome</keyword>
<evidence type="ECO:0000256" key="11">
    <source>
        <dbReference type="ARBA" id="ARBA00044252"/>
    </source>
</evidence>
<protein>
    <recommendedName>
        <fullName evidence="13">Cytosol non-specific dipeptidase</fullName>
        <ecNumber evidence="10">3.4.13.18</ecNumber>
    </recommendedName>
    <alternativeName>
        <fullName evidence="16">Aminoacyl-histidine dipeptidase</fullName>
    </alternativeName>
    <alternativeName>
        <fullName evidence="15">Beta-alanyl-histidine dipeptidase</fullName>
    </alternativeName>
    <alternativeName>
        <fullName evidence="14">Carnosinase</fullName>
    </alternativeName>
    <alternativeName>
        <fullName evidence="11">Peptidase D</fullName>
    </alternativeName>
    <alternativeName>
        <fullName evidence="17">Xaa-His dipeptidase</fullName>
    </alternativeName>
</protein>
<dbReference type="PRINTS" id="PR00934">
    <property type="entry name" value="XHISDIPTASE"/>
</dbReference>
<keyword evidence="3" id="KW-0645">Protease</keyword>
<evidence type="ECO:0000256" key="13">
    <source>
        <dbReference type="ARBA" id="ARBA00071271"/>
    </source>
</evidence>
<feature type="domain" description="Peptidase M20 dimerisation" evidence="18">
    <location>
        <begin position="208"/>
        <end position="283"/>
    </location>
</feature>
<keyword evidence="8" id="KW-0170">Cobalt</keyword>
<dbReference type="PANTHER" id="PTHR43501:SF1">
    <property type="entry name" value="CYTOSOL NON-SPECIFIC DIPEPTIDASE"/>
    <property type="match status" value="1"/>
</dbReference>
<evidence type="ECO:0000313" key="19">
    <source>
        <dbReference type="EMBL" id="SHG92624.1"/>
    </source>
</evidence>
<keyword evidence="6" id="KW-0862">Zinc</keyword>
<dbReference type="AlphaFoldDB" id="A0A1M5NSP0"/>
<dbReference type="InterPro" id="IPR011650">
    <property type="entry name" value="Peptidase_M20_dimer"/>
</dbReference>
<dbReference type="PANTHER" id="PTHR43501">
    <property type="entry name" value="CYTOSOL NON-SPECIFIC DIPEPTIDASE"/>
    <property type="match status" value="1"/>
</dbReference>
<dbReference type="PIRSF" id="PIRSF016599">
    <property type="entry name" value="Xaa-His_dipept"/>
    <property type="match status" value="1"/>
</dbReference>
<evidence type="ECO:0000313" key="20">
    <source>
        <dbReference type="Proteomes" id="UP000184032"/>
    </source>
</evidence>
<dbReference type="Gene3D" id="3.40.630.10">
    <property type="entry name" value="Zn peptidases"/>
    <property type="match status" value="2"/>
</dbReference>
<comment type="similarity">
    <text evidence="12">Belongs to the peptidase M20C family.</text>
</comment>
<gene>
    <name evidence="19" type="ORF">SAMN02745245_00057</name>
</gene>
<evidence type="ECO:0000256" key="8">
    <source>
        <dbReference type="ARBA" id="ARBA00023285"/>
    </source>
</evidence>
<organism evidence="19 20">
    <name type="scientific">Anaerosphaera aminiphila DSM 21120</name>
    <dbReference type="NCBI Taxonomy" id="1120995"/>
    <lineage>
        <taxon>Bacteria</taxon>
        <taxon>Bacillati</taxon>
        <taxon>Bacillota</taxon>
        <taxon>Tissierellia</taxon>
        <taxon>Tissierellales</taxon>
        <taxon>Peptoniphilaceae</taxon>
        <taxon>Anaerosphaera</taxon>
    </lineage>
</organism>
<evidence type="ECO:0000256" key="7">
    <source>
        <dbReference type="ARBA" id="ARBA00023049"/>
    </source>
</evidence>
<keyword evidence="5" id="KW-0378">Hydrolase</keyword>
<dbReference type="GO" id="GO:0005829">
    <property type="term" value="C:cytosol"/>
    <property type="evidence" value="ECO:0007669"/>
    <property type="project" value="TreeGrafter"/>
</dbReference>
<accession>A0A1M5NSP0</accession>
<name>A0A1M5NSP0_9FIRM</name>
<dbReference type="EMBL" id="FQXI01000001">
    <property type="protein sequence ID" value="SHG92624.1"/>
    <property type="molecule type" value="Genomic_DNA"/>
</dbReference>
<proteinExistence type="inferred from homology"/>
<evidence type="ECO:0000256" key="17">
    <source>
        <dbReference type="ARBA" id="ARBA00078074"/>
    </source>
</evidence>
<dbReference type="GO" id="GO:0070573">
    <property type="term" value="F:metallodipeptidase activity"/>
    <property type="evidence" value="ECO:0007669"/>
    <property type="project" value="TreeGrafter"/>
</dbReference>
<evidence type="ECO:0000256" key="10">
    <source>
        <dbReference type="ARBA" id="ARBA00038976"/>
    </source>
</evidence>
<dbReference type="Proteomes" id="UP000184032">
    <property type="component" value="Unassembled WGS sequence"/>
</dbReference>
<dbReference type="CDD" id="cd03890">
    <property type="entry name" value="M20_pepD"/>
    <property type="match status" value="1"/>
</dbReference>
<dbReference type="SUPFAM" id="SSF53187">
    <property type="entry name" value="Zn-dependent exopeptidases"/>
    <property type="match status" value="1"/>
</dbReference>
<comment type="cofactor">
    <cofactor evidence="2">
        <name>Zn(2+)</name>
        <dbReference type="ChEBI" id="CHEBI:29105"/>
    </cofactor>
</comment>
<evidence type="ECO:0000259" key="18">
    <source>
        <dbReference type="Pfam" id="PF07687"/>
    </source>
</evidence>
<evidence type="ECO:0000256" key="12">
    <source>
        <dbReference type="ARBA" id="ARBA00061423"/>
    </source>
</evidence>
<keyword evidence="4" id="KW-0479">Metal-binding</keyword>
<dbReference type="NCBIfam" id="TIGR01893">
    <property type="entry name" value="aa-his-dipept"/>
    <property type="match status" value="1"/>
</dbReference>
<evidence type="ECO:0000256" key="9">
    <source>
        <dbReference type="ARBA" id="ARBA00036421"/>
    </source>
</evidence>
<comment type="catalytic activity">
    <reaction evidence="9">
        <text>Hydrolysis of dipeptides, preferentially hydrophobic dipeptides including prolyl amino acids.</text>
        <dbReference type="EC" id="3.4.13.18"/>
    </reaction>
</comment>
<evidence type="ECO:0000256" key="15">
    <source>
        <dbReference type="ARBA" id="ARBA00076004"/>
    </source>
</evidence>
<evidence type="ECO:0000256" key="6">
    <source>
        <dbReference type="ARBA" id="ARBA00022833"/>
    </source>
</evidence>
<dbReference type="GO" id="GO:0006508">
    <property type="term" value="P:proteolysis"/>
    <property type="evidence" value="ECO:0007669"/>
    <property type="project" value="UniProtKB-KW"/>
</dbReference>
<dbReference type="FunFam" id="3.40.630.10:FF:000072">
    <property type="entry name" value="Aminoacyl-histidine dipeptidase"/>
    <property type="match status" value="1"/>
</dbReference>
<comment type="cofactor">
    <cofactor evidence="1">
        <name>Co(2+)</name>
        <dbReference type="ChEBI" id="CHEBI:48828"/>
    </cofactor>
</comment>
<dbReference type="Pfam" id="PF07687">
    <property type="entry name" value="M20_dimer"/>
    <property type="match status" value="1"/>
</dbReference>
<dbReference type="FunFam" id="3.40.630.10:FF:000015">
    <property type="entry name" value="Aminoacyl-histidine dipeptidase PepD"/>
    <property type="match status" value="1"/>
</dbReference>
<dbReference type="OrthoDB" id="9773892at2"/>
<evidence type="ECO:0000256" key="16">
    <source>
        <dbReference type="ARBA" id="ARBA00077688"/>
    </source>
</evidence>
<dbReference type="EC" id="3.4.13.18" evidence="10"/>
<dbReference type="GO" id="GO:0046872">
    <property type="term" value="F:metal ion binding"/>
    <property type="evidence" value="ECO:0007669"/>
    <property type="project" value="UniProtKB-KW"/>
</dbReference>
<evidence type="ECO:0000256" key="5">
    <source>
        <dbReference type="ARBA" id="ARBA00022801"/>
    </source>
</evidence>
<evidence type="ECO:0000256" key="14">
    <source>
        <dbReference type="ARBA" id="ARBA00075285"/>
    </source>
</evidence>
<sequence length="483" mass="53838">MNKLINLEPNRVFHYFEEMTKIPRCSLQEDKIADYLENFAKVHSLEYIRDSSNNIIIKKAASLGYEKSPVLIIQGHMDMVCEKTESCNINFEEDPIPFEVEGDLIISKETTLGADNGIAVAMALAILEDDTIEHPPLEVLITSNEENGMSGARNLDGSLLKGEMLLNLDSETEGVACIACAGGQRESISFPKEFKKAEDKREFYEVSVSGLKGGHSGQDIQKGLGNSNKLLARSLYKINTNFDIDLVDIIGGAKPNAIPRYAKAIIAIYEEDKKDIQNLIVKLNRDFVKEFGKVDPDVRLNFEKTDKFEKVLKNSLKTDIINLINVLPNGVQSMSQDIEGLVGCSTNVGVIESYDDRIDVLVNIRSALSSLKEEVGNIDKVCAEAFNAHYKILSSYPAWEYKDESKIRDLASRVYKDLFGTELELEAIHAGLECGLFKESIGDIDMLSIGPNIYGPHAPGERLEINSTKRVYEFVINILKNLK</sequence>